<evidence type="ECO:0000313" key="2">
    <source>
        <dbReference type="Proteomes" id="UP000270471"/>
    </source>
</evidence>
<gene>
    <name evidence="1" type="ORF">CTZ28_12545</name>
</gene>
<dbReference type="Proteomes" id="UP000270471">
    <property type="component" value="Unassembled WGS sequence"/>
</dbReference>
<reference evidence="1 2" key="1">
    <citation type="submission" date="2017-11" db="EMBL/GenBank/DDBJ databases">
        <title>Draft genome of actinobacteria isolated from guarana (Paullinia cupana (Mart.) Ducke.</title>
        <authorList>
            <person name="Siqueira K.A."/>
            <person name="Liotti R.G."/>
            <person name="Mendes T.A.O."/>
            <person name="Soares M.A."/>
        </authorList>
    </citation>
    <scope>NUCLEOTIDE SEQUENCE [LARGE SCALE GENOMIC DNA]</scope>
    <source>
        <strain evidence="1 2">193</strain>
    </source>
</reference>
<name>A0A3M0I9R6_9ACTN</name>
<organism evidence="1 2">
    <name type="scientific">Streptomyces shenzhenensis</name>
    <dbReference type="NCBI Taxonomy" id="943815"/>
    <lineage>
        <taxon>Bacteria</taxon>
        <taxon>Bacillati</taxon>
        <taxon>Actinomycetota</taxon>
        <taxon>Actinomycetes</taxon>
        <taxon>Kitasatosporales</taxon>
        <taxon>Streptomycetaceae</taxon>
        <taxon>Streptomyces</taxon>
    </lineage>
</organism>
<accession>A0A3M0I9R6</accession>
<dbReference type="EMBL" id="PENI01000006">
    <property type="protein sequence ID" value="RMB85615.1"/>
    <property type="molecule type" value="Genomic_DNA"/>
</dbReference>
<dbReference type="OrthoDB" id="4210468at2"/>
<dbReference type="RefSeq" id="WP_121889437.1">
    <property type="nucleotide sequence ID" value="NZ_PENI01000006.1"/>
</dbReference>
<dbReference type="AlphaFoldDB" id="A0A3M0I9R6"/>
<keyword evidence="2" id="KW-1185">Reference proteome</keyword>
<proteinExistence type="predicted"/>
<comment type="caution">
    <text evidence="1">The sequence shown here is derived from an EMBL/GenBank/DDBJ whole genome shotgun (WGS) entry which is preliminary data.</text>
</comment>
<evidence type="ECO:0000313" key="1">
    <source>
        <dbReference type="EMBL" id="RMB85615.1"/>
    </source>
</evidence>
<sequence>MATKKNADIARQREDEVMLLRTRERLEFREIAERIGADVKNTYEAWKRGRTRLHQEAADSFGAYVGEQLATCKQVIDGLMPQVFAGGMNASKAAEAIVKAMDHEAKLLGLYAPVKANVTVTDEMTTRIKALADEIAQLEET</sequence>
<protein>
    <submittedName>
        <fullName evidence="1">Uncharacterized protein</fullName>
    </submittedName>
</protein>